<dbReference type="STRING" id="144026.SAMN04488568_11437"/>
<accession>A0A1G9U910</accession>
<name>A0A1G9U910_9PROT</name>
<organism evidence="1 2">
    <name type="scientific">Maricaulis salignorans</name>
    <dbReference type="NCBI Taxonomy" id="144026"/>
    <lineage>
        <taxon>Bacteria</taxon>
        <taxon>Pseudomonadati</taxon>
        <taxon>Pseudomonadota</taxon>
        <taxon>Alphaproteobacteria</taxon>
        <taxon>Maricaulales</taxon>
        <taxon>Maricaulaceae</taxon>
        <taxon>Maricaulis</taxon>
    </lineage>
</organism>
<gene>
    <name evidence="1" type="ORF">SAMN04488568_11437</name>
</gene>
<dbReference type="EMBL" id="FNHG01000014">
    <property type="protein sequence ID" value="SDM56204.1"/>
    <property type="molecule type" value="Genomic_DNA"/>
</dbReference>
<evidence type="ECO:0000313" key="2">
    <source>
        <dbReference type="Proteomes" id="UP000199759"/>
    </source>
</evidence>
<reference evidence="1 2" key="1">
    <citation type="submission" date="2016-10" db="EMBL/GenBank/DDBJ databases">
        <authorList>
            <person name="de Groot N.N."/>
        </authorList>
    </citation>
    <scope>NUCLEOTIDE SEQUENCE [LARGE SCALE GENOMIC DNA]</scope>
    <source>
        <strain evidence="1 2">DSM 16077</strain>
    </source>
</reference>
<keyword evidence="2" id="KW-1185">Reference proteome</keyword>
<dbReference type="AlphaFoldDB" id="A0A1G9U910"/>
<protein>
    <submittedName>
        <fullName evidence="1">Uncharacterized conserved protein, DUF2336 family</fullName>
    </submittedName>
</protein>
<dbReference type="Pfam" id="PF10098">
    <property type="entry name" value="DUF2336"/>
    <property type="match status" value="1"/>
</dbReference>
<dbReference type="InterPro" id="IPR019285">
    <property type="entry name" value="DUF2336"/>
</dbReference>
<proteinExistence type="predicted"/>
<evidence type="ECO:0000313" key="1">
    <source>
        <dbReference type="EMBL" id="SDM56204.1"/>
    </source>
</evidence>
<dbReference type="Proteomes" id="UP000199759">
    <property type="component" value="Unassembled WGS sequence"/>
</dbReference>
<sequence>MCLAQPLTPTAEPVVGELLITLSGAIDGPTKLAMVEKLAASDWAPHSAIRHFAFDEIDIACVVIRKSPRLTQQDMISLAETGSVDHRRHLASRPNLGLAVTDVLVKPGEAVILRALANNNTAQISESALDICLTVAKDHMKLREALARRHDLPAEYATQLCIMLPENWREDLYRRFGLDKEYVEGLAVKAALSATSAGVDDEAVRAIDAAEKSGALTGKYALTALRAGKPAVFDHAVARLCGLTPAQWRVALAMGGVRAAAMACQACGLDRTDYPTVHRALQRGGRMHQQLEGEAMNAAANVFRMYGPEKAANTLRQLGSRS</sequence>
<dbReference type="RefSeq" id="WP_176780338.1">
    <property type="nucleotide sequence ID" value="NZ_FNHG01000014.1"/>
</dbReference>